<dbReference type="Proteomes" id="UP000027981">
    <property type="component" value="Chromosome"/>
</dbReference>
<feature type="compositionally biased region" description="Basic residues" evidence="1">
    <location>
        <begin position="503"/>
        <end position="526"/>
    </location>
</feature>
<reference evidence="4" key="1">
    <citation type="submission" date="2013-06" db="EMBL/GenBank/DDBJ databases">
        <title>Complete Genome Sequence of Hyperthermophilic Palaeococcus pacificus DY20341T, Isolated from a Deep-Sea Hydrothermal Sediments.</title>
        <authorList>
            <person name="Zeng X."/>
            <person name="Shao Z."/>
        </authorList>
    </citation>
    <scope>NUCLEOTIDE SEQUENCE [LARGE SCALE GENOMIC DNA]</scope>
    <source>
        <strain evidence="4">DY20341</strain>
    </source>
</reference>
<accession>A0A075LVR9</accession>
<name>A0A075LVR9_9EURY</name>
<evidence type="ECO:0000256" key="2">
    <source>
        <dbReference type="SAM" id="Phobius"/>
    </source>
</evidence>
<dbReference type="OrthoDB" id="86198at2157"/>
<dbReference type="KEGG" id="ppac:PAP_09450"/>
<proteinExistence type="predicted"/>
<protein>
    <submittedName>
        <fullName evidence="3">Uncharacterized protein</fullName>
    </submittedName>
</protein>
<sequence>MKKALLIVLFMIMMPLASAQFGEFTTENKIIVVAGDSSEGSIILTNALNSDFKVVSFIKFIALDDNNKEVQGFSFELIPDKTGEWRRKENKTFYYKLTTNESVNGGSYTLELTLWGFTQTGDLYIITSRIPVEVIEKPLKLLDIGSYVEGKPQNISYVLNGETIVAYAHIKNFKSSPVMINATAQLLKGDKIIMENKKTFNVSGNNYLVKNELKIPYNLPEGEYKVRYILSYPEETFTFSKDYFVTFGVKISSISLEAKNILEGENNEVYIDVISDRNLNAEIALELFDSNESLLTSIKNNVKIAQGSNRFTFNVPAPIPGKIKVKATLSYGDVVLGEAEDEFLSIAFPSIENITIVTHDDVAIAKLEIVNPNNFEIASKVMYSFYVGDSVLKREKLELQLKKGTNEIEIILKVPLGEVINYEIYLEELGKRTQKTGSFKIELPPSTTTTTTVEPTTSSTAANTTTTHIGDNEENNTGKAVLVVLLITIVLIAAYIMYSPKESKKRKRPKPKRKSPLGRFKRPKIPKFREFKNIPKKKS</sequence>
<dbReference type="GeneID" id="24842987"/>
<dbReference type="HOGENOM" id="CLU_504929_0_0_2"/>
<dbReference type="EMBL" id="CP006019">
    <property type="protein sequence ID" value="AIF70266.1"/>
    <property type="molecule type" value="Genomic_DNA"/>
</dbReference>
<feature type="compositionally biased region" description="Low complexity" evidence="1">
    <location>
        <begin position="444"/>
        <end position="467"/>
    </location>
</feature>
<keyword evidence="4" id="KW-1185">Reference proteome</keyword>
<feature type="region of interest" description="Disordered" evidence="1">
    <location>
        <begin position="501"/>
        <end position="539"/>
    </location>
</feature>
<evidence type="ECO:0000313" key="4">
    <source>
        <dbReference type="Proteomes" id="UP000027981"/>
    </source>
</evidence>
<dbReference type="RefSeq" id="WP_048165736.1">
    <property type="nucleotide sequence ID" value="NZ_CP006019.1"/>
</dbReference>
<organism evidence="3 4">
    <name type="scientific">Palaeococcus pacificus DY20341</name>
    <dbReference type="NCBI Taxonomy" id="1343739"/>
    <lineage>
        <taxon>Archaea</taxon>
        <taxon>Methanobacteriati</taxon>
        <taxon>Methanobacteriota</taxon>
        <taxon>Thermococci</taxon>
        <taxon>Thermococcales</taxon>
        <taxon>Thermococcaceae</taxon>
        <taxon>Palaeococcus</taxon>
    </lineage>
</organism>
<keyword evidence="2" id="KW-1133">Transmembrane helix</keyword>
<dbReference type="STRING" id="1343739.PAP_09450"/>
<evidence type="ECO:0000313" key="3">
    <source>
        <dbReference type="EMBL" id="AIF70266.1"/>
    </source>
</evidence>
<keyword evidence="2" id="KW-0472">Membrane</keyword>
<feature type="region of interest" description="Disordered" evidence="1">
    <location>
        <begin position="440"/>
        <end position="473"/>
    </location>
</feature>
<feature type="transmembrane region" description="Helical" evidence="2">
    <location>
        <begin position="480"/>
        <end position="498"/>
    </location>
</feature>
<dbReference type="AlphaFoldDB" id="A0A075LVR9"/>
<reference evidence="3 4" key="2">
    <citation type="journal article" date="2015" name="Genome Announc.">
        <title>Complete Genome Sequence of Hyperthermophilic Piezophilic Archaeon Palaeococcus pacificus DY20341T, Isolated from Deep-Sea Hydrothermal Sediments.</title>
        <authorList>
            <person name="Zeng X."/>
            <person name="Jebbar M."/>
            <person name="Shao Z."/>
        </authorList>
    </citation>
    <scope>NUCLEOTIDE SEQUENCE [LARGE SCALE GENOMIC DNA]</scope>
    <source>
        <strain evidence="3 4">DY20341</strain>
    </source>
</reference>
<keyword evidence="2" id="KW-0812">Transmembrane</keyword>
<dbReference type="eggNOG" id="arCOG05859">
    <property type="taxonomic scope" value="Archaea"/>
</dbReference>
<gene>
    <name evidence="3" type="ORF">PAP_09450</name>
</gene>
<evidence type="ECO:0000256" key="1">
    <source>
        <dbReference type="SAM" id="MobiDB-lite"/>
    </source>
</evidence>